<dbReference type="RefSeq" id="WP_183684303.1">
    <property type="nucleotide sequence ID" value="NZ_JACHHH010000008.1"/>
</dbReference>
<sequence length="230" mass="27710">MRIRKIQVAEAIANYGNNAFQNRYSCKGRIIECMDTVTFVFDRWILCEYFIMPKIELKELGYYKKGDFDAKRFTKLDNPYFMKVCEEIMKEYNRKYGKIKYACFGEFIDSWKLDHYQLKFLDGHFKYFAMTKEEALTNLDNYIDYHTKKIPDKEKDPELYEFAFNYISSFKKLRTKLKKMTEHDIGTLKFHCNGFATYIAEIRDENIEPNDVSDYLLSNNKDDDNFVLEW</sequence>
<dbReference type="EMBL" id="JACHHH010000008">
    <property type="protein sequence ID" value="MBB6041727.1"/>
    <property type="molecule type" value="Genomic_DNA"/>
</dbReference>
<accession>A0A7W9SGT4</accession>
<proteinExistence type="predicted"/>
<dbReference type="GeneID" id="85015251"/>
<dbReference type="Proteomes" id="UP000522163">
    <property type="component" value="Unassembled WGS sequence"/>
</dbReference>
<reference evidence="1 2" key="1">
    <citation type="submission" date="2020-08" db="EMBL/GenBank/DDBJ databases">
        <title>Genomic Encyclopedia of Type Strains, Phase IV (KMG-IV): sequencing the most valuable type-strain genomes for metagenomic binning, comparative biology and taxonomic classification.</title>
        <authorList>
            <person name="Goeker M."/>
        </authorList>
    </citation>
    <scope>NUCLEOTIDE SEQUENCE [LARGE SCALE GENOMIC DNA]</scope>
    <source>
        <strain evidence="1 2">DSM 17245</strain>
    </source>
</reference>
<name>A0A7W9SGT4_9FIRM</name>
<dbReference type="AlphaFoldDB" id="A0A7W9SGT4"/>
<gene>
    <name evidence="1" type="ORF">HNQ46_001717</name>
</gene>
<organism evidence="1 2">
    <name type="scientific">Oribacterium sinus</name>
    <dbReference type="NCBI Taxonomy" id="237576"/>
    <lineage>
        <taxon>Bacteria</taxon>
        <taxon>Bacillati</taxon>
        <taxon>Bacillota</taxon>
        <taxon>Clostridia</taxon>
        <taxon>Lachnospirales</taxon>
        <taxon>Lachnospiraceae</taxon>
        <taxon>Oribacterium</taxon>
    </lineage>
</organism>
<evidence type="ECO:0000313" key="1">
    <source>
        <dbReference type="EMBL" id="MBB6041727.1"/>
    </source>
</evidence>
<evidence type="ECO:0000313" key="2">
    <source>
        <dbReference type="Proteomes" id="UP000522163"/>
    </source>
</evidence>
<protein>
    <submittedName>
        <fullName evidence="1">Uncharacterized protein</fullName>
    </submittedName>
</protein>
<comment type="caution">
    <text evidence="1">The sequence shown here is derived from an EMBL/GenBank/DDBJ whole genome shotgun (WGS) entry which is preliminary data.</text>
</comment>